<organism evidence="2 3">
    <name type="scientific">Streptomyces lannensis</name>
    <dbReference type="NCBI Taxonomy" id="766498"/>
    <lineage>
        <taxon>Bacteria</taxon>
        <taxon>Bacillati</taxon>
        <taxon>Actinomycetota</taxon>
        <taxon>Actinomycetes</taxon>
        <taxon>Kitasatosporales</taxon>
        <taxon>Streptomycetaceae</taxon>
        <taxon>Streptomyces</taxon>
    </lineage>
</organism>
<evidence type="ECO:0000256" key="1">
    <source>
        <dbReference type="SAM" id="MobiDB-lite"/>
    </source>
</evidence>
<name>A0ABP7KFW3_9ACTN</name>
<protein>
    <submittedName>
        <fullName evidence="2">Uncharacterized protein</fullName>
    </submittedName>
</protein>
<feature type="region of interest" description="Disordered" evidence="1">
    <location>
        <begin position="26"/>
        <end position="57"/>
    </location>
</feature>
<dbReference type="Gene3D" id="3.20.20.100">
    <property type="entry name" value="NADP-dependent oxidoreductase domain"/>
    <property type="match status" value="1"/>
</dbReference>
<gene>
    <name evidence="2" type="ORF">GCM10022207_47820</name>
</gene>
<sequence length="57" mass="5846">MKQGTIGVHRVTPALELALTPVVVPIPGSSRPASIRDSAAATDVTLTPEQMSHPTAA</sequence>
<proteinExistence type="predicted"/>
<comment type="caution">
    <text evidence="2">The sequence shown here is derived from an EMBL/GenBank/DDBJ whole genome shotgun (WGS) entry which is preliminary data.</text>
</comment>
<accession>A0ABP7KFW3</accession>
<dbReference type="Proteomes" id="UP001501563">
    <property type="component" value="Unassembled WGS sequence"/>
</dbReference>
<feature type="compositionally biased region" description="Polar residues" evidence="1">
    <location>
        <begin position="44"/>
        <end position="57"/>
    </location>
</feature>
<dbReference type="RefSeq" id="WP_385752603.1">
    <property type="nucleotide sequence ID" value="NZ_BAAAZA010000013.1"/>
</dbReference>
<reference evidence="3" key="1">
    <citation type="journal article" date="2019" name="Int. J. Syst. Evol. Microbiol.">
        <title>The Global Catalogue of Microorganisms (GCM) 10K type strain sequencing project: providing services to taxonomists for standard genome sequencing and annotation.</title>
        <authorList>
            <consortium name="The Broad Institute Genomics Platform"/>
            <consortium name="The Broad Institute Genome Sequencing Center for Infectious Disease"/>
            <person name="Wu L."/>
            <person name="Ma J."/>
        </authorList>
    </citation>
    <scope>NUCLEOTIDE SEQUENCE [LARGE SCALE GENOMIC DNA]</scope>
    <source>
        <strain evidence="3">JCM 16578</strain>
    </source>
</reference>
<keyword evidence="3" id="KW-1185">Reference proteome</keyword>
<dbReference type="EMBL" id="BAAAZA010000013">
    <property type="protein sequence ID" value="GAA3876274.1"/>
    <property type="molecule type" value="Genomic_DNA"/>
</dbReference>
<evidence type="ECO:0000313" key="2">
    <source>
        <dbReference type="EMBL" id="GAA3876274.1"/>
    </source>
</evidence>
<dbReference type="InterPro" id="IPR036812">
    <property type="entry name" value="NAD(P)_OxRdtase_dom_sf"/>
</dbReference>
<evidence type="ECO:0000313" key="3">
    <source>
        <dbReference type="Proteomes" id="UP001501563"/>
    </source>
</evidence>
<dbReference type="SUPFAM" id="SSF51430">
    <property type="entry name" value="NAD(P)-linked oxidoreductase"/>
    <property type="match status" value="1"/>
</dbReference>